<dbReference type="InterPro" id="IPR016032">
    <property type="entry name" value="Sig_transdc_resp-reg_C-effctor"/>
</dbReference>
<evidence type="ECO:0000256" key="1">
    <source>
        <dbReference type="ARBA" id="ARBA00005820"/>
    </source>
</evidence>
<dbReference type="PANTHER" id="PTHR35807:SF1">
    <property type="entry name" value="TRANSCRIPTIONAL REGULATOR REDD"/>
    <property type="match status" value="1"/>
</dbReference>
<dbReference type="SUPFAM" id="SSF46894">
    <property type="entry name" value="C-terminal effector domain of the bipartite response regulators"/>
    <property type="match status" value="1"/>
</dbReference>
<evidence type="ECO:0000256" key="3">
    <source>
        <dbReference type="ARBA" id="ARBA00023125"/>
    </source>
</evidence>
<dbReference type="InterPro" id="IPR019734">
    <property type="entry name" value="TPR_rpt"/>
</dbReference>
<feature type="repeat" description="TPR" evidence="5">
    <location>
        <begin position="853"/>
        <end position="886"/>
    </location>
</feature>
<dbReference type="STRING" id="200378.SAMN05216553_11253"/>
<name>A0A1G7XJT8_9PSEU</name>
<evidence type="ECO:0000256" key="2">
    <source>
        <dbReference type="ARBA" id="ARBA00023015"/>
    </source>
</evidence>
<proteinExistence type="inferred from homology"/>
<dbReference type="InterPro" id="IPR002182">
    <property type="entry name" value="NB-ARC"/>
</dbReference>
<evidence type="ECO:0000313" key="9">
    <source>
        <dbReference type="Proteomes" id="UP000199623"/>
    </source>
</evidence>
<dbReference type="InterPro" id="IPR027417">
    <property type="entry name" value="P-loop_NTPase"/>
</dbReference>
<dbReference type="GO" id="GO:0003677">
    <property type="term" value="F:DNA binding"/>
    <property type="evidence" value="ECO:0007669"/>
    <property type="project" value="UniProtKB-UniRule"/>
</dbReference>
<protein>
    <submittedName>
        <fullName evidence="8">DNA-binding transcriptional activator of the SARP family</fullName>
    </submittedName>
</protein>
<dbReference type="CDD" id="cd00383">
    <property type="entry name" value="trans_reg_C"/>
    <property type="match status" value="1"/>
</dbReference>
<dbReference type="Pfam" id="PF03704">
    <property type="entry name" value="BTAD"/>
    <property type="match status" value="1"/>
</dbReference>
<dbReference type="GO" id="GO:0000160">
    <property type="term" value="P:phosphorelay signal transduction system"/>
    <property type="evidence" value="ECO:0007669"/>
    <property type="project" value="InterPro"/>
</dbReference>
<dbReference type="SMART" id="SM01043">
    <property type="entry name" value="BTAD"/>
    <property type="match status" value="1"/>
</dbReference>
<evidence type="ECO:0000256" key="6">
    <source>
        <dbReference type="PROSITE-ProRule" id="PRU01091"/>
    </source>
</evidence>
<dbReference type="CDD" id="cd15831">
    <property type="entry name" value="BTAD"/>
    <property type="match status" value="1"/>
</dbReference>
<dbReference type="SMART" id="SM00028">
    <property type="entry name" value="TPR"/>
    <property type="match status" value="3"/>
</dbReference>
<dbReference type="InterPro" id="IPR003593">
    <property type="entry name" value="AAA+_ATPase"/>
</dbReference>
<reference evidence="9" key="1">
    <citation type="submission" date="2016-10" db="EMBL/GenBank/DDBJ databases">
        <authorList>
            <person name="Varghese N."/>
            <person name="Submissions S."/>
        </authorList>
    </citation>
    <scope>NUCLEOTIDE SEQUENCE [LARGE SCALE GENOMIC DNA]</scope>
    <source>
        <strain evidence="9">CGMCC 4.3506</strain>
    </source>
</reference>
<evidence type="ECO:0000313" key="8">
    <source>
        <dbReference type="EMBL" id="SDG84376.1"/>
    </source>
</evidence>
<sequence>MSAVLRRPGDSVFRILGPIEIEGPSGPVWVTPGRQQVVLALLLMEANQVVSTDQIVDTLWDQLPPETARTQVQICVSRLRKKLADAGVDLPIVTRMPGYQLLLGENTLDMHVFSGKLAEARVLVREGRAADAVTMLRSAVALWRGPCLSGLSNPALRSRAARLDEDLLTATEDYLELELELGRHHQIIGEVTRLVHEHSMRERLRAVLMLALHRAGRQAEALEAYRTGRHLLVEELGLEPGERLRLLESAILSGDAALAQPEPSRSAATPAPAFERPRQLPADTADFIGNETLIRTAEAVLAGGDRTAVGVVVMIGRPGSGKTTVAAHIGHRVADRFPDGQLYCDLRGTREEPAAAADVLGRFLLALGIPGPVIPVGLDERVEMYRTLMAERHTLVVLDDASTESQVLPLLPGSNTCAVLVTSRSRLTGVPGARQVEVEVFDQSQSLDLLGRIIGAERVSRELEAAVALVRTVGGLPLALRIIAARLAARPHWSLASMVHRLASERHRLDELAHGEMTIRASLSLTHNGMDQRSRTLFGLLGLAEGPDLPGWVAGAVLDDDSRYPSDLLEPLVDVQMLDVTTVERSGEFRYRYQDMVRLFALEKLNAEVPPDMRRRAVERVLGGWLALAEQAHRSVYGGDYAVLHGTALRWLPPSTYVEQVTADPLEWFDGEQANLCEAISQAAEAGFDEACWDLAVTAVTLFESHGYLDDWEKTHEKALQATKAAGNVRGTAALLSSLGTLHINRGQTGRAREALTAALATFEELDDPRGLALCRRDLGLLARWAGDDDGALALYAAAMHDLDRAKDIVGRGIVLTHRTEVLCRRGLVDEATAQLHEAIMIFEGVGYRNGMPHALRRIGQVQVRAGRHDDALTTFTRVLGMVRESRDVIGEGHLLRNLGEVSALLGHDGDARAYFEQALAARERIMDHVGAAAIRVDLAPVLARLGESSRASELVSHAARIFGDRGMERERVAAEETLTCLGAGHQRTLL</sequence>
<dbReference type="Pfam" id="PF00486">
    <property type="entry name" value="Trans_reg_C"/>
    <property type="match status" value="1"/>
</dbReference>
<evidence type="ECO:0000256" key="5">
    <source>
        <dbReference type="PROSITE-ProRule" id="PRU00339"/>
    </source>
</evidence>
<keyword evidence="5" id="KW-0802">TPR repeat</keyword>
<dbReference type="Proteomes" id="UP000199623">
    <property type="component" value="Unassembled WGS sequence"/>
</dbReference>
<evidence type="ECO:0000259" key="7">
    <source>
        <dbReference type="PROSITE" id="PS51755"/>
    </source>
</evidence>
<keyword evidence="9" id="KW-1185">Reference proteome</keyword>
<comment type="similarity">
    <text evidence="1">Belongs to the AfsR/DnrI/RedD regulatory family.</text>
</comment>
<dbReference type="SUPFAM" id="SSF52540">
    <property type="entry name" value="P-loop containing nucleoside triphosphate hydrolases"/>
    <property type="match status" value="1"/>
</dbReference>
<dbReference type="SUPFAM" id="SSF48452">
    <property type="entry name" value="TPR-like"/>
    <property type="match status" value="3"/>
</dbReference>
<dbReference type="RefSeq" id="WP_245744241.1">
    <property type="nucleotide sequence ID" value="NZ_FNCC01000012.1"/>
</dbReference>
<dbReference type="InterPro" id="IPR001867">
    <property type="entry name" value="OmpR/PhoB-type_DNA-bd"/>
</dbReference>
<dbReference type="PANTHER" id="PTHR35807">
    <property type="entry name" value="TRANSCRIPTIONAL REGULATOR REDD-RELATED"/>
    <property type="match status" value="1"/>
</dbReference>
<keyword evidence="2" id="KW-0805">Transcription regulation</keyword>
<dbReference type="PROSITE" id="PS51755">
    <property type="entry name" value="OMPR_PHOB"/>
    <property type="match status" value="1"/>
</dbReference>
<dbReference type="Gene3D" id="1.25.40.10">
    <property type="entry name" value="Tetratricopeptide repeat domain"/>
    <property type="match status" value="2"/>
</dbReference>
<dbReference type="Gene3D" id="3.40.50.300">
    <property type="entry name" value="P-loop containing nucleotide triphosphate hydrolases"/>
    <property type="match status" value="1"/>
</dbReference>
<dbReference type="Pfam" id="PF00931">
    <property type="entry name" value="NB-ARC"/>
    <property type="match status" value="1"/>
</dbReference>
<evidence type="ECO:0000256" key="4">
    <source>
        <dbReference type="ARBA" id="ARBA00023163"/>
    </source>
</evidence>
<dbReference type="InterPro" id="IPR036388">
    <property type="entry name" value="WH-like_DNA-bd_sf"/>
</dbReference>
<keyword evidence="3 6" id="KW-0238">DNA-binding</keyword>
<dbReference type="InterPro" id="IPR011990">
    <property type="entry name" value="TPR-like_helical_dom_sf"/>
</dbReference>
<gene>
    <name evidence="8" type="ORF">SAMN05216553_11253</name>
</gene>
<dbReference type="InterPro" id="IPR005158">
    <property type="entry name" value="BTAD"/>
</dbReference>
<feature type="DNA-binding region" description="OmpR/PhoB-type" evidence="6">
    <location>
        <begin position="2"/>
        <end position="103"/>
    </location>
</feature>
<dbReference type="InterPro" id="IPR051677">
    <property type="entry name" value="AfsR-DnrI-RedD_regulator"/>
</dbReference>
<feature type="domain" description="OmpR/PhoB-type" evidence="7">
    <location>
        <begin position="2"/>
        <end position="103"/>
    </location>
</feature>
<dbReference type="GO" id="GO:0043531">
    <property type="term" value="F:ADP binding"/>
    <property type="evidence" value="ECO:0007669"/>
    <property type="project" value="InterPro"/>
</dbReference>
<dbReference type="AlphaFoldDB" id="A0A1G7XJT8"/>
<accession>A0A1G7XJT8</accession>
<dbReference type="SMART" id="SM00382">
    <property type="entry name" value="AAA"/>
    <property type="match status" value="1"/>
</dbReference>
<dbReference type="GO" id="GO:0006355">
    <property type="term" value="P:regulation of DNA-templated transcription"/>
    <property type="evidence" value="ECO:0007669"/>
    <property type="project" value="InterPro"/>
</dbReference>
<dbReference type="PRINTS" id="PR00364">
    <property type="entry name" value="DISEASERSIST"/>
</dbReference>
<dbReference type="SMART" id="SM00862">
    <property type="entry name" value="Trans_reg_C"/>
    <property type="match status" value="1"/>
</dbReference>
<organism evidence="8 9">
    <name type="scientific">Lentzea fradiae</name>
    <dbReference type="NCBI Taxonomy" id="200378"/>
    <lineage>
        <taxon>Bacteria</taxon>
        <taxon>Bacillati</taxon>
        <taxon>Actinomycetota</taxon>
        <taxon>Actinomycetes</taxon>
        <taxon>Pseudonocardiales</taxon>
        <taxon>Pseudonocardiaceae</taxon>
        <taxon>Lentzea</taxon>
    </lineage>
</organism>
<dbReference type="EMBL" id="FNCC01000012">
    <property type="protein sequence ID" value="SDG84376.1"/>
    <property type="molecule type" value="Genomic_DNA"/>
</dbReference>
<dbReference type="PROSITE" id="PS50005">
    <property type="entry name" value="TPR"/>
    <property type="match status" value="1"/>
</dbReference>
<dbReference type="Gene3D" id="1.10.10.10">
    <property type="entry name" value="Winged helix-like DNA-binding domain superfamily/Winged helix DNA-binding domain"/>
    <property type="match status" value="1"/>
</dbReference>
<keyword evidence="4" id="KW-0804">Transcription</keyword>